<sequence length="104" mass="11360">MSENPGQRGSHEARAPEDLDPLKEAATLRGPDHLDPGGEMKGHLAQGDTRPLLKTPRVARIGHQGNPRGEIPLEGIHHLLDIVTIALPSRRSATRDLCPEESWI</sequence>
<comment type="caution">
    <text evidence="2">The sequence shown here is derived from an EMBL/GenBank/DDBJ whole genome shotgun (WGS) entry which is preliminary data.</text>
</comment>
<evidence type="ECO:0000313" key="3">
    <source>
        <dbReference type="Proteomes" id="UP000265520"/>
    </source>
</evidence>
<dbReference type="Proteomes" id="UP000265520">
    <property type="component" value="Unassembled WGS sequence"/>
</dbReference>
<accession>A0A392SIQ3</accession>
<organism evidence="2 3">
    <name type="scientific">Trifolium medium</name>
    <dbReference type="NCBI Taxonomy" id="97028"/>
    <lineage>
        <taxon>Eukaryota</taxon>
        <taxon>Viridiplantae</taxon>
        <taxon>Streptophyta</taxon>
        <taxon>Embryophyta</taxon>
        <taxon>Tracheophyta</taxon>
        <taxon>Spermatophyta</taxon>
        <taxon>Magnoliopsida</taxon>
        <taxon>eudicotyledons</taxon>
        <taxon>Gunneridae</taxon>
        <taxon>Pentapetalae</taxon>
        <taxon>rosids</taxon>
        <taxon>fabids</taxon>
        <taxon>Fabales</taxon>
        <taxon>Fabaceae</taxon>
        <taxon>Papilionoideae</taxon>
        <taxon>50 kb inversion clade</taxon>
        <taxon>NPAAA clade</taxon>
        <taxon>Hologalegina</taxon>
        <taxon>IRL clade</taxon>
        <taxon>Trifolieae</taxon>
        <taxon>Trifolium</taxon>
    </lineage>
</organism>
<evidence type="ECO:0000256" key="1">
    <source>
        <dbReference type="SAM" id="MobiDB-lite"/>
    </source>
</evidence>
<evidence type="ECO:0000313" key="2">
    <source>
        <dbReference type="EMBL" id="MCI47835.1"/>
    </source>
</evidence>
<feature type="region of interest" description="Disordered" evidence="1">
    <location>
        <begin position="1"/>
        <end position="53"/>
    </location>
</feature>
<feature type="compositionally biased region" description="Basic and acidic residues" evidence="1">
    <location>
        <begin position="9"/>
        <end position="23"/>
    </location>
</feature>
<protein>
    <submittedName>
        <fullName evidence="2">Uncharacterized protein</fullName>
    </submittedName>
</protein>
<proteinExistence type="predicted"/>
<dbReference type="AlphaFoldDB" id="A0A392SIQ3"/>
<dbReference type="EMBL" id="LXQA010377690">
    <property type="protein sequence ID" value="MCI47835.1"/>
    <property type="molecule type" value="Genomic_DNA"/>
</dbReference>
<name>A0A392SIQ3_9FABA</name>
<feature type="non-terminal residue" evidence="2">
    <location>
        <position position="104"/>
    </location>
</feature>
<reference evidence="2 3" key="1">
    <citation type="journal article" date="2018" name="Front. Plant Sci.">
        <title>Red Clover (Trifolium pratense) and Zigzag Clover (T. medium) - A Picture of Genomic Similarities and Differences.</title>
        <authorList>
            <person name="Dluhosova J."/>
            <person name="Istvanek J."/>
            <person name="Nedelnik J."/>
            <person name="Repkova J."/>
        </authorList>
    </citation>
    <scope>NUCLEOTIDE SEQUENCE [LARGE SCALE GENOMIC DNA]</scope>
    <source>
        <strain evidence="3">cv. 10/8</strain>
        <tissue evidence="2">Leaf</tissue>
    </source>
</reference>
<keyword evidence="3" id="KW-1185">Reference proteome</keyword>
<feature type="compositionally biased region" description="Basic and acidic residues" evidence="1">
    <location>
        <begin position="30"/>
        <end position="42"/>
    </location>
</feature>